<dbReference type="InterPro" id="IPR008160">
    <property type="entry name" value="Collagen"/>
</dbReference>
<name>A0AA39HMZ9_9BILA</name>
<dbReference type="Pfam" id="PF01484">
    <property type="entry name" value="Col_cuticle_N"/>
    <property type="match status" value="1"/>
</dbReference>
<dbReference type="AlphaFoldDB" id="A0AA39HMZ9"/>
<feature type="compositionally biased region" description="Low complexity" evidence="2">
    <location>
        <begin position="250"/>
        <end position="264"/>
    </location>
</feature>
<dbReference type="EMBL" id="JAUCMV010000003">
    <property type="protein sequence ID" value="KAK0408876.1"/>
    <property type="molecule type" value="Genomic_DNA"/>
</dbReference>
<feature type="compositionally biased region" description="Low complexity" evidence="2">
    <location>
        <begin position="208"/>
        <end position="226"/>
    </location>
</feature>
<evidence type="ECO:0000259" key="4">
    <source>
        <dbReference type="SMART" id="SM01088"/>
    </source>
</evidence>
<dbReference type="PANTHER" id="PTHR24637">
    <property type="entry name" value="COLLAGEN"/>
    <property type="match status" value="1"/>
</dbReference>
<protein>
    <recommendedName>
        <fullName evidence="4">Nematode cuticle collagen N-terminal domain-containing protein</fullName>
    </recommendedName>
</protein>
<dbReference type="PANTHER" id="PTHR24637:SF315">
    <property type="entry name" value="CUTICLE COLLAGEN 40"/>
    <property type="match status" value="1"/>
</dbReference>
<keyword evidence="1" id="KW-0677">Repeat</keyword>
<dbReference type="GO" id="GO:0042302">
    <property type="term" value="F:structural constituent of cuticle"/>
    <property type="evidence" value="ECO:0007669"/>
    <property type="project" value="InterPro"/>
</dbReference>
<feature type="compositionally biased region" description="Low complexity" evidence="2">
    <location>
        <begin position="284"/>
        <end position="306"/>
    </location>
</feature>
<reference evidence="5" key="1">
    <citation type="submission" date="2023-06" db="EMBL/GenBank/DDBJ databases">
        <title>Genomic analysis of the entomopathogenic nematode Steinernema hermaphroditum.</title>
        <authorList>
            <person name="Schwarz E.M."/>
            <person name="Heppert J.K."/>
            <person name="Baniya A."/>
            <person name="Schwartz H.T."/>
            <person name="Tan C.-H."/>
            <person name="Antoshechkin I."/>
            <person name="Sternberg P.W."/>
            <person name="Goodrich-Blair H."/>
            <person name="Dillman A.R."/>
        </authorList>
    </citation>
    <scope>NUCLEOTIDE SEQUENCE</scope>
    <source>
        <strain evidence="5">PS9179</strain>
        <tissue evidence="5">Whole animal</tissue>
    </source>
</reference>
<feature type="compositionally biased region" description="Pro residues" evidence="2">
    <location>
        <begin position="272"/>
        <end position="282"/>
    </location>
</feature>
<comment type="caution">
    <text evidence="5">The sequence shown here is derived from an EMBL/GenBank/DDBJ whole genome shotgun (WGS) entry which is preliminary data.</text>
</comment>
<dbReference type="Proteomes" id="UP001175271">
    <property type="component" value="Unassembled WGS sequence"/>
</dbReference>
<evidence type="ECO:0000256" key="2">
    <source>
        <dbReference type="SAM" id="MobiDB-lite"/>
    </source>
</evidence>
<organism evidence="5 6">
    <name type="scientific">Steinernema hermaphroditum</name>
    <dbReference type="NCBI Taxonomy" id="289476"/>
    <lineage>
        <taxon>Eukaryota</taxon>
        <taxon>Metazoa</taxon>
        <taxon>Ecdysozoa</taxon>
        <taxon>Nematoda</taxon>
        <taxon>Chromadorea</taxon>
        <taxon>Rhabditida</taxon>
        <taxon>Tylenchina</taxon>
        <taxon>Panagrolaimomorpha</taxon>
        <taxon>Strongyloidoidea</taxon>
        <taxon>Steinernematidae</taxon>
        <taxon>Steinernema</taxon>
    </lineage>
</organism>
<feature type="transmembrane region" description="Helical" evidence="3">
    <location>
        <begin position="16"/>
        <end position="38"/>
    </location>
</feature>
<proteinExistence type="predicted"/>
<evidence type="ECO:0000313" key="6">
    <source>
        <dbReference type="Proteomes" id="UP001175271"/>
    </source>
</evidence>
<evidence type="ECO:0000256" key="3">
    <source>
        <dbReference type="SAM" id="Phobius"/>
    </source>
</evidence>
<dbReference type="InterPro" id="IPR002486">
    <property type="entry name" value="Col_cuticle_N"/>
</dbReference>
<dbReference type="SMART" id="SM01088">
    <property type="entry name" value="Col_cuticle_N"/>
    <property type="match status" value="1"/>
</dbReference>
<evidence type="ECO:0000256" key="1">
    <source>
        <dbReference type="ARBA" id="ARBA00022737"/>
    </source>
</evidence>
<sequence>MEGHLIREAESLKRSAFFGVAISTVATLTAIVVVPMLYAHMQNVHTSLQEEVHFCQRRSDDLWGQYTLLKNGGFQGRLKRAAYHRSEGTTGRRAAARGYRTYDIYDHNGGDGAVTSSGGTGSAISTGVGNGGNGFVDNNLGGGSNYGSDSGSCCSCGSGRAGPPGAPGVDGAPGHDGAPGNDGAPGADAAPNAVPTVNDFCFDCPAGSPGPAGNSGPKGPNGNPGPRGQDGIPGAAGQPGEQGLAGAKGENGAPGESGAPGAPGKLIEKPGPSGPRGPPGPQGAPGAQGAPGKDGQPGQPGSQGPIGDAGFDGLPGNDGAPGASGQLGVLCAQVRDRPRGLGLIKLPTGMTDERSALFVPNLYIAGDKAGNKPQTVPDIHLPGQKMDFSGRSAFNPFTQAVSAMYHEDLTDSWGAGFAVNAVNNYHLNVKDNFDAYADAPIFRNDGGYQPFLTALAVGGEYDLKKIRDVAGHLDLPLPGINELFDFDGRIMVKGLGNGVLNSNLDFPLSLSDPYERFPASFNYLNYMADRVAHYGHVIPNVNLLLVDRKKIMDRLMSNKANPTMIG</sequence>
<evidence type="ECO:0000313" key="5">
    <source>
        <dbReference type="EMBL" id="KAK0408876.1"/>
    </source>
</evidence>
<keyword evidence="3" id="KW-0812">Transmembrane</keyword>
<keyword evidence="3" id="KW-0472">Membrane</keyword>
<keyword evidence="6" id="KW-1185">Reference proteome</keyword>
<feature type="domain" description="Nematode cuticle collagen N-terminal" evidence="4">
    <location>
        <begin position="14"/>
        <end position="66"/>
    </location>
</feature>
<gene>
    <name evidence="5" type="ORF">QR680_004215</name>
</gene>
<accession>A0AA39HMZ9</accession>
<dbReference type="Pfam" id="PF01391">
    <property type="entry name" value="Collagen"/>
    <property type="match status" value="2"/>
</dbReference>
<keyword evidence="3" id="KW-1133">Transmembrane helix</keyword>
<feature type="region of interest" description="Disordered" evidence="2">
    <location>
        <begin position="157"/>
        <end position="192"/>
    </location>
</feature>
<feature type="region of interest" description="Disordered" evidence="2">
    <location>
        <begin position="208"/>
        <end position="322"/>
    </location>
</feature>